<dbReference type="PANTHER" id="PTHR48112:SF22">
    <property type="entry name" value="MITOCHONDRIAL TRANSCRIPTION FACTOR A, ISOFORM B"/>
    <property type="match status" value="1"/>
</dbReference>
<dbReference type="AlphaFoldDB" id="A0A158Q4M2"/>
<evidence type="ECO:0000256" key="1">
    <source>
        <dbReference type="ARBA" id="ARBA00023125"/>
    </source>
</evidence>
<dbReference type="InterPro" id="IPR009071">
    <property type="entry name" value="HMG_box_dom"/>
</dbReference>
<evidence type="ECO:0000313" key="4">
    <source>
        <dbReference type="EMBL" id="VDN59029.1"/>
    </source>
</evidence>
<dbReference type="InterPro" id="IPR050342">
    <property type="entry name" value="HMGB"/>
</dbReference>
<keyword evidence="1 2" id="KW-0238">DNA-binding</keyword>
<dbReference type="InterPro" id="IPR036910">
    <property type="entry name" value="HMG_box_dom_sf"/>
</dbReference>
<dbReference type="STRING" id="318479.A0A158Q4M2"/>
<dbReference type="Pfam" id="PF09011">
    <property type="entry name" value="HMG_box_2"/>
    <property type="match status" value="1"/>
</dbReference>
<reference evidence="4 6" key="2">
    <citation type="submission" date="2018-11" db="EMBL/GenBank/DDBJ databases">
        <authorList>
            <consortium name="Pathogen Informatics"/>
        </authorList>
    </citation>
    <scope>NUCLEOTIDE SEQUENCE [LARGE SCALE GENOMIC DNA]</scope>
</reference>
<dbReference type="WBParaSite" id="DME_0000520301-mRNA-1">
    <property type="protein sequence ID" value="DME_0000520301-mRNA-1"/>
    <property type="gene ID" value="DME_0000520301"/>
</dbReference>
<dbReference type="Proteomes" id="UP000274756">
    <property type="component" value="Unassembled WGS sequence"/>
</dbReference>
<feature type="domain" description="HMG box" evidence="3">
    <location>
        <begin position="132"/>
        <end position="197"/>
    </location>
</feature>
<dbReference type="SUPFAM" id="SSF47095">
    <property type="entry name" value="HMG-box"/>
    <property type="match status" value="1"/>
</dbReference>
<evidence type="ECO:0000313" key="6">
    <source>
        <dbReference type="Proteomes" id="UP000274756"/>
    </source>
</evidence>
<accession>A0A158Q4M2</accession>
<sequence>MSSKLWPLVRDVGLFKAFKRLAVSEVSKNQKLPRGFCRTPPFGIFVKENFKTNESGDPQKFMIEMKNRWNSLDDSTKKIYFDRSLADFESKKAKFESLSDEEKEKIMKEGLRRKERKQKMKEKKASKRIGQMHKPPSAYNLFVKENSSMFRKAQTVEPKMVMKNIASSWNSLSEQEKKKYVDRAKNLAEEYKSAVKS</sequence>
<evidence type="ECO:0000259" key="3">
    <source>
        <dbReference type="PROSITE" id="PS50118"/>
    </source>
</evidence>
<keyword evidence="2" id="KW-0539">Nucleus</keyword>
<dbReference type="GO" id="GO:0005634">
    <property type="term" value="C:nucleus"/>
    <property type="evidence" value="ECO:0007669"/>
    <property type="project" value="UniProtKB-UniRule"/>
</dbReference>
<keyword evidence="6" id="KW-1185">Reference proteome</keyword>
<dbReference type="PROSITE" id="PS50118">
    <property type="entry name" value="HMG_BOX_2"/>
    <property type="match status" value="1"/>
</dbReference>
<gene>
    <name evidence="4" type="ORF">DME_LOCUS9002</name>
</gene>
<dbReference type="GO" id="GO:0006357">
    <property type="term" value="P:regulation of transcription by RNA polymerase II"/>
    <property type="evidence" value="ECO:0007669"/>
    <property type="project" value="TreeGrafter"/>
</dbReference>
<organism evidence="5 7">
    <name type="scientific">Dracunculus medinensis</name>
    <name type="common">Guinea worm</name>
    <dbReference type="NCBI Taxonomy" id="318479"/>
    <lineage>
        <taxon>Eukaryota</taxon>
        <taxon>Metazoa</taxon>
        <taxon>Ecdysozoa</taxon>
        <taxon>Nematoda</taxon>
        <taxon>Chromadorea</taxon>
        <taxon>Rhabditida</taxon>
        <taxon>Spirurina</taxon>
        <taxon>Dracunculoidea</taxon>
        <taxon>Dracunculidae</taxon>
        <taxon>Dracunculus</taxon>
    </lineage>
</organism>
<dbReference type="CDD" id="cd00084">
    <property type="entry name" value="HMG-box_SF"/>
    <property type="match status" value="1"/>
</dbReference>
<reference evidence="7" key="1">
    <citation type="submission" date="2016-04" db="UniProtKB">
        <authorList>
            <consortium name="WormBaseParasite"/>
        </authorList>
    </citation>
    <scope>IDENTIFICATION</scope>
</reference>
<evidence type="ECO:0000313" key="5">
    <source>
        <dbReference type="Proteomes" id="UP000038040"/>
    </source>
</evidence>
<dbReference type="GO" id="GO:0003677">
    <property type="term" value="F:DNA binding"/>
    <property type="evidence" value="ECO:0007669"/>
    <property type="project" value="UniProtKB-UniRule"/>
</dbReference>
<evidence type="ECO:0000313" key="7">
    <source>
        <dbReference type="WBParaSite" id="DME_0000520301-mRNA-1"/>
    </source>
</evidence>
<feature type="DNA-binding region" description="HMG box" evidence="2">
    <location>
        <begin position="132"/>
        <end position="197"/>
    </location>
</feature>
<evidence type="ECO:0000256" key="2">
    <source>
        <dbReference type="PROSITE-ProRule" id="PRU00267"/>
    </source>
</evidence>
<dbReference type="Proteomes" id="UP000038040">
    <property type="component" value="Unplaced"/>
</dbReference>
<dbReference type="EMBL" id="UYYG01001175">
    <property type="protein sequence ID" value="VDN59029.1"/>
    <property type="molecule type" value="Genomic_DNA"/>
</dbReference>
<dbReference type="PANTHER" id="PTHR48112">
    <property type="entry name" value="HIGH MOBILITY GROUP PROTEIN DSP1"/>
    <property type="match status" value="1"/>
</dbReference>
<dbReference type="Gene3D" id="1.10.30.10">
    <property type="entry name" value="High mobility group box domain"/>
    <property type="match status" value="2"/>
</dbReference>
<proteinExistence type="predicted"/>
<name>A0A158Q4M2_DRAME</name>
<dbReference type="OrthoDB" id="3213154at2759"/>
<protein>
    <submittedName>
        <fullName evidence="7">HMG box domain-containing protein</fullName>
    </submittedName>
</protein>